<evidence type="ECO:0000313" key="8">
    <source>
        <dbReference type="Proteomes" id="UP000183809"/>
    </source>
</evidence>
<comment type="subcellular location">
    <subcellularLocation>
        <location evidence="1">Membrane</location>
        <topology evidence="1">Single-pass membrane protein</topology>
    </subcellularLocation>
</comment>
<sequence length="275" mass="29973">MLLIRTLHHRSDPHRVPMATARPILFLLRHFCVSKSPWLPLAASSILHSLVAPSVAATDITTYRDAECQISQDDIKGPNGYPDGACTLFSERTTSNFSSFQVVDLDPECGVTIYGPNSDSLSCSSTAKQIADIAHCYNTSWLYYSIDNCTPPDEIPSTTTTAATPNPTNQSSSASAIIGGSVGGAVALLASILGAIFFFRRRKRTRERERQSPPQQRHEEPPPQELPGEQRAELQAGGDEPKYELPSKSKPSELLDERSAPAEMEGDVRFLRGGS</sequence>
<accession>A0A1J9S1Z8</accession>
<keyword evidence="4 6" id="KW-0472">Membrane</keyword>
<gene>
    <name evidence="7" type="ORF">BKCO1_2500079</name>
</gene>
<evidence type="ECO:0000256" key="4">
    <source>
        <dbReference type="ARBA" id="ARBA00023136"/>
    </source>
</evidence>
<dbReference type="Proteomes" id="UP000183809">
    <property type="component" value="Unassembled WGS sequence"/>
</dbReference>
<evidence type="ECO:0000256" key="3">
    <source>
        <dbReference type="ARBA" id="ARBA00022989"/>
    </source>
</evidence>
<dbReference type="STRING" id="236234.A0A1J9S1Z8"/>
<proteinExistence type="predicted"/>
<protein>
    <submittedName>
        <fullName evidence="7">Uncharacterized protein</fullName>
    </submittedName>
</protein>
<evidence type="ECO:0000256" key="5">
    <source>
        <dbReference type="SAM" id="MobiDB-lite"/>
    </source>
</evidence>
<evidence type="ECO:0000256" key="1">
    <source>
        <dbReference type="ARBA" id="ARBA00004167"/>
    </source>
</evidence>
<dbReference type="OrthoDB" id="4157427at2759"/>
<dbReference type="GO" id="GO:0016020">
    <property type="term" value="C:membrane"/>
    <property type="evidence" value="ECO:0007669"/>
    <property type="project" value="UniProtKB-SubCell"/>
</dbReference>
<organism evidence="7 8">
    <name type="scientific">Diplodia corticola</name>
    <dbReference type="NCBI Taxonomy" id="236234"/>
    <lineage>
        <taxon>Eukaryota</taxon>
        <taxon>Fungi</taxon>
        <taxon>Dikarya</taxon>
        <taxon>Ascomycota</taxon>
        <taxon>Pezizomycotina</taxon>
        <taxon>Dothideomycetes</taxon>
        <taxon>Dothideomycetes incertae sedis</taxon>
        <taxon>Botryosphaeriales</taxon>
        <taxon>Botryosphaeriaceae</taxon>
        <taxon>Diplodia</taxon>
    </lineage>
</organism>
<keyword evidence="3 6" id="KW-1133">Transmembrane helix</keyword>
<dbReference type="GeneID" id="31013591"/>
<evidence type="ECO:0000256" key="6">
    <source>
        <dbReference type="SAM" id="Phobius"/>
    </source>
</evidence>
<feature type="transmembrane region" description="Helical" evidence="6">
    <location>
        <begin position="176"/>
        <end position="199"/>
    </location>
</feature>
<reference evidence="7 8" key="1">
    <citation type="submission" date="2016-10" db="EMBL/GenBank/DDBJ databases">
        <title>Proteomics and genomics reveal pathogen-plant mechanisms compatible with a hemibiotrophic lifestyle of Diplodia corticola.</title>
        <authorList>
            <person name="Fernandes I."/>
            <person name="De Jonge R."/>
            <person name="Van De Peer Y."/>
            <person name="Devreese B."/>
            <person name="Alves A."/>
            <person name="Esteves A.C."/>
        </authorList>
    </citation>
    <scope>NUCLEOTIDE SEQUENCE [LARGE SCALE GENOMIC DNA]</scope>
    <source>
        <strain evidence="7 8">CBS 112549</strain>
    </source>
</reference>
<feature type="compositionally biased region" description="Basic and acidic residues" evidence="5">
    <location>
        <begin position="206"/>
        <end position="221"/>
    </location>
</feature>
<feature type="compositionally biased region" description="Basic and acidic residues" evidence="5">
    <location>
        <begin position="239"/>
        <end position="275"/>
    </location>
</feature>
<dbReference type="InterPro" id="IPR051694">
    <property type="entry name" value="Immunoregulatory_rcpt-like"/>
</dbReference>
<dbReference type="RefSeq" id="XP_020130304.1">
    <property type="nucleotide sequence ID" value="XM_020273331.1"/>
</dbReference>
<dbReference type="AlphaFoldDB" id="A0A1J9S1Z8"/>
<keyword evidence="2 6" id="KW-0812">Transmembrane</keyword>
<dbReference type="GO" id="GO:0071944">
    <property type="term" value="C:cell periphery"/>
    <property type="evidence" value="ECO:0007669"/>
    <property type="project" value="UniProtKB-ARBA"/>
</dbReference>
<evidence type="ECO:0000313" key="7">
    <source>
        <dbReference type="EMBL" id="OJD34044.1"/>
    </source>
</evidence>
<comment type="caution">
    <text evidence="7">The sequence shown here is derived from an EMBL/GenBank/DDBJ whole genome shotgun (WGS) entry which is preliminary data.</text>
</comment>
<feature type="region of interest" description="Disordered" evidence="5">
    <location>
        <begin position="205"/>
        <end position="275"/>
    </location>
</feature>
<dbReference type="EMBL" id="MNUE01000025">
    <property type="protein sequence ID" value="OJD34044.1"/>
    <property type="molecule type" value="Genomic_DNA"/>
</dbReference>
<evidence type="ECO:0000256" key="2">
    <source>
        <dbReference type="ARBA" id="ARBA00022692"/>
    </source>
</evidence>
<name>A0A1J9S1Z8_9PEZI</name>
<dbReference type="PANTHER" id="PTHR15549">
    <property type="entry name" value="PAIRED IMMUNOGLOBULIN-LIKE TYPE 2 RECEPTOR"/>
    <property type="match status" value="1"/>
</dbReference>
<keyword evidence="8" id="KW-1185">Reference proteome</keyword>